<keyword evidence="1" id="KW-0479">Metal-binding</keyword>
<dbReference type="GO" id="GO:0005829">
    <property type="term" value="C:cytosol"/>
    <property type="evidence" value="ECO:0007669"/>
    <property type="project" value="TreeGrafter"/>
</dbReference>
<dbReference type="GO" id="GO:0019323">
    <property type="term" value="P:pentose catabolic process"/>
    <property type="evidence" value="ECO:0007669"/>
    <property type="project" value="TreeGrafter"/>
</dbReference>
<dbReference type="InterPro" id="IPR050197">
    <property type="entry name" value="Aldolase_class_II_sugar_metab"/>
</dbReference>
<sequence length="219" mass="23912">MMSHAGHASASVRLVNERMLLTASGRVRNLTTDRLAVVDHDGKPLDGQLEPAVAEIVPMHAAVYRARPNVGGVIHTHSPAVTAFALAHRPLPCRYEALLRFGQATAAPVVPWAPQVCPCHRLPGHSQLAIRGTAPAFWVERHLRPTRWGARNNQDVRGQRCPWAWQVPTAVARVYQVRWEAVADRMASVSVLIIEIVSRYAVFVATPVGGLTSSRSPAP</sequence>
<dbReference type="GO" id="GO:0046872">
    <property type="term" value="F:metal ion binding"/>
    <property type="evidence" value="ECO:0007669"/>
    <property type="project" value="UniProtKB-KW"/>
</dbReference>
<evidence type="ECO:0000313" key="4">
    <source>
        <dbReference type="EMBL" id="AGZ50765.1"/>
    </source>
</evidence>
<feature type="domain" description="Class II aldolase/adducin N-terminal" evidence="3">
    <location>
        <begin position="1"/>
        <end position="147"/>
    </location>
</feature>
<organism evidence="4 5">
    <name type="scientific">Mycobacterium kansasii ATCC 12478</name>
    <dbReference type="NCBI Taxonomy" id="557599"/>
    <lineage>
        <taxon>Bacteria</taxon>
        <taxon>Bacillati</taxon>
        <taxon>Actinomycetota</taxon>
        <taxon>Actinomycetes</taxon>
        <taxon>Mycobacteriales</taxon>
        <taxon>Mycobacteriaceae</taxon>
        <taxon>Mycobacterium</taxon>
    </lineage>
</organism>
<dbReference type="InterPro" id="IPR001303">
    <property type="entry name" value="Aldolase_II/adducin_N"/>
</dbReference>
<evidence type="ECO:0000256" key="1">
    <source>
        <dbReference type="ARBA" id="ARBA00022723"/>
    </source>
</evidence>
<reference evidence="4 5" key="1">
    <citation type="submission" date="2013-10" db="EMBL/GenBank/DDBJ databases">
        <title>Genome sequence of Mycobacterium kansasii.</title>
        <authorList>
            <consortium name="McGill University Mycobacterium genome consortium"/>
            <person name="Veyrier F.J."/>
            <person name="Behr M.A."/>
        </authorList>
    </citation>
    <scope>NUCLEOTIDE SEQUENCE [LARGE SCALE GENOMIC DNA]</scope>
    <source>
        <strain evidence="4 5">ATCC 12478</strain>
    </source>
</reference>
<dbReference type="InterPro" id="IPR036409">
    <property type="entry name" value="Aldolase_II/adducin_N_sf"/>
</dbReference>
<dbReference type="eggNOG" id="COG0235">
    <property type="taxonomic scope" value="Bacteria"/>
</dbReference>
<gene>
    <name evidence="4" type="ORF">MKAN_11185</name>
</gene>
<dbReference type="PANTHER" id="PTHR22789:SF0">
    <property type="entry name" value="3-OXO-TETRONATE 4-PHOSPHATE DECARBOXYLASE-RELATED"/>
    <property type="match status" value="1"/>
</dbReference>
<keyword evidence="2" id="KW-0456">Lyase</keyword>
<dbReference type="AlphaFoldDB" id="U5WRS2"/>
<dbReference type="KEGG" id="mkn:MKAN_11185"/>
<accession>U5WRS2</accession>
<dbReference type="Gene3D" id="3.40.225.10">
    <property type="entry name" value="Class II aldolase/adducin N-terminal domain"/>
    <property type="match status" value="1"/>
</dbReference>
<dbReference type="SUPFAM" id="SSF53639">
    <property type="entry name" value="AraD/HMP-PK domain-like"/>
    <property type="match status" value="1"/>
</dbReference>
<evidence type="ECO:0000313" key="5">
    <source>
        <dbReference type="Proteomes" id="UP000017786"/>
    </source>
</evidence>
<dbReference type="Pfam" id="PF00596">
    <property type="entry name" value="Aldolase_II"/>
    <property type="match status" value="1"/>
</dbReference>
<evidence type="ECO:0000259" key="3">
    <source>
        <dbReference type="SMART" id="SM01007"/>
    </source>
</evidence>
<proteinExistence type="predicted"/>
<dbReference type="PANTHER" id="PTHR22789">
    <property type="entry name" value="FUCULOSE PHOSPHATE ALDOLASE"/>
    <property type="match status" value="1"/>
</dbReference>
<dbReference type="GO" id="GO:0016832">
    <property type="term" value="F:aldehyde-lyase activity"/>
    <property type="evidence" value="ECO:0007669"/>
    <property type="project" value="TreeGrafter"/>
</dbReference>
<evidence type="ECO:0000256" key="2">
    <source>
        <dbReference type="ARBA" id="ARBA00023239"/>
    </source>
</evidence>
<protein>
    <submittedName>
        <fullName evidence="4">Aldolase</fullName>
    </submittedName>
</protein>
<dbReference type="Proteomes" id="UP000017786">
    <property type="component" value="Chromosome"/>
</dbReference>
<dbReference type="EMBL" id="CP006835">
    <property type="protein sequence ID" value="AGZ50765.1"/>
    <property type="molecule type" value="Genomic_DNA"/>
</dbReference>
<name>U5WRS2_MYCKA</name>
<dbReference type="HOGENOM" id="CLU_1260289_0_0_11"/>
<dbReference type="SMART" id="SM01007">
    <property type="entry name" value="Aldolase_II"/>
    <property type="match status" value="1"/>
</dbReference>